<feature type="compositionally biased region" description="Polar residues" evidence="7">
    <location>
        <begin position="656"/>
        <end position="680"/>
    </location>
</feature>
<accession>A0A4Q1BRI9</accession>
<comment type="subcellular location">
    <subcellularLocation>
        <location evidence="1">Membrane</location>
        <topology evidence="1">Multi-pass membrane protein</topology>
    </subcellularLocation>
</comment>
<feature type="transmembrane region" description="Helical" evidence="8">
    <location>
        <begin position="490"/>
        <end position="509"/>
    </location>
</feature>
<feature type="compositionally biased region" description="Basic and acidic residues" evidence="7">
    <location>
        <begin position="637"/>
        <end position="655"/>
    </location>
</feature>
<dbReference type="GO" id="GO:0009272">
    <property type="term" value="P:fungal-type cell wall biogenesis"/>
    <property type="evidence" value="ECO:0007669"/>
    <property type="project" value="TreeGrafter"/>
</dbReference>
<feature type="transmembrane region" description="Helical" evidence="8">
    <location>
        <begin position="577"/>
        <end position="603"/>
    </location>
</feature>
<dbReference type="Pfam" id="PF06011">
    <property type="entry name" value="TRP"/>
    <property type="match status" value="1"/>
</dbReference>
<evidence type="ECO:0000313" key="11">
    <source>
        <dbReference type="EMBL" id="RXK40530.1"/>
    </source>
</evidence>
<keyword evidence="6 8" id="KW-0472">Membrane</keyword>
<evidence type="ECO:0000259" key="10">
    <source>
        <dbReference type="SMART" id="SM01320"/>
    </source>
</evidence>
<evidence type="ECO:0000256" key="1">
    <source>
        <dbReference type="ARBA" id="ARBA00004141"/>
    </source>
</evidence>
<feature type="transmembrane region" description="Helical" evidence="8">
    <location>
        <begin position="546"/>
        <end position="565"/>
    </location>
</feature>
<keyword evidence="3 8" id="KW-0812">Transmembrane</keyword>
<dbReference type="PANTHER" id="PTHR31145">
    <property type="entry name" value="INTEGRAL MEMBRANE PROTEIN (AFU_ORTHOLOGUE AFUA_7G01610)"/>
    <property type="match status" value="1"/>
</dbReference>
<feature type="domain" description="ML-like" evidence="10">
    <location>
        <begin position="24"/>
        <end position="164"/>
    </location>
</feature>
<dbReference type="Pfam" id="PF14558">
    <property type="entry name" value="TRP_N"/>
    <property type="match status" value="1"/>
</dbReference>
<name>A0A4Q1BRI9_TREME</name>
<dbReference type="EMBL" id="SDIL01000017">
    <property type="protein sequence ID" value="RXK40530.1"/>
    <property type="molecule type" value="Genomic_DNA"/>
</dbReference>
<comment type="caution">
    <text evidence="11">The sequence shown here is derived from an EMBL/GenBank/DDBJ whole genome shotgun (WGS) entry which is preliminary data.</text>
</comment>
<keyword evidence="4 9" id="KW-0732">Signal</keyword>
<comment type="similarity">
    <text evidence="2">Belongs to the transient receptor potential (TRP) ion channel family.</text>
</comment>
<dbReference type="VEuPathDB" id="FungiDB:TREMEDRAFT_21025"/>
<dbReference type="SMART" id="SM01320">
    <property type="entry name" value="TRP_N"/>
    <property type="match status" value="1"/>
</dbReference>
<dbReference type="PANTHER" id="PTHR31145:SF2">
    <property type="entry name" value="FLAVIN CARRIER PROTEIN 2"/>
    <property type="match status" value="1"/>
</dbReference>
<organism evidence="11 12">
    <name type="scientific">Tremella mesenterica</name>
    <name type="common">Jelly fungus</name>
    <dbReference type="NCBI Taxonomy" id="5217"/>
    <lineage>
        <taxon>Eukaryota</taxon>
        <taxon>Fungi</taxon>
        <taxon>Dikarya</taxon>
        <taxon>Basidiomycota</taxon>
        <taxon>Agaricomycotina</taxon>
        <taxon>Tremellomycetes</taxon>
        <taxon>Tremellales</taxon>
        <taxon>Tremellaceae</taxon>
        <taxon>Tremella</taxon>
    </lineage>
</organism>
<evidence type="ECO:0000256" key="4">
    <source>
        <dbReference type="ARBA" id="ARBA00022729"/>
    </source>
</evidence>
<evidence type="ECO:0000256" key="6">
    <source>
        <dbReference type="ARBA" id="ARBA00023136"/>
    </source>
</evidence>
<evidence type="ECO:0000256" key="5">
    <source>
        <dbReference type="ARBA" id="ARBA00022989"/>
    </source>
</evidence>
<reference evidence="11 12" key="1">
    <citation type="submission" date="2016-06" db="EMBL/GenBank/DDBJ databases">
        <title>Evolution of pathogenesis and genome organization in the Tremellales.</title>
        <authorList>
            <person name="Cuomo C."/>
            <person name="Litvintseva A."/>
            <person name="Heitman J."/>
            <person name="Chen Y."/>
            <person name="Sun S."/>
            <person name="Springer D."/>
            <person name="Dromer F."/>
            <person name="Young S."/>
            <person name="Zeng Q."/>
            <person name="Chapman S."/>
            <person name="Gujja S."/>
            <person name="Saif S."/>
            <person name="Birren B."/>
        </authorList>
    </citation>
    <scope>NUCLEOTIDE SEQUENCE [LARGE SCALE GENOMIC DNA]</scope>
    <source>
        <strain evidence="11 12">ATCC 28783</strain>
    </source>
</reference>
<evidence type="ECO:0000256" key="3">
    <source>
        <dbReference type="ARBA" id="ARBA00022692"/>
    </source>
</evidence>
<evidence type="ECO:0000313" key="12">
    <source>
        <dbReference type="Proteomes" id="UP000289152"/>
    </source>
</evidence>
<protein>
    <recommendedName>
        <fullName evidence="10">ML-like domain-containing protein</fullName>
    </recommendedName>
</protein>
<dbReference type="InterPro" id="IPR010308">
    <property type="entry name" value="TRP_C"/>
</dbReference>
<dbReference type="OrthoDB" id="2115177at2759"/>
<keyword evidence="5 8" id="KW-1133">Transmembrane helix</keyword>
<feature type="transmembrane region" description="Helical" evidence="8">
    <location>
        <begin position="351"/>
        <end position="376"/>
    </location>
</feature>
<sequence>MRFFTPKYLFLLTLPFLHHTKAEDVLFTDAVTYCAESKAILIDSFQIAYHRANHSVTFSFSLASVESNLNVSANIYLNVYGIQAVNQTLDLCSYFAGVICPLPQVNFTGYGTYPIPLKYTSKLPSIAWHVPNIEAYARVELLRQGSNEIAACLQATLSNGWSTRQPAVMWVSGMFTLLALLVALLHTILANSPSPAQYRWFDILYLFQSAGATGLMHLNYPSVYSAFTQNFHWALGLLSSRGEQSSIDKLRMKTGGHLTSEAYSDVQYIDRQLSPYNTFVVNMNDAFQSTSSLKSFIAENSFKPRELIPSLDSRAMIPSTIDQNATTDLDTGIPVYVNTLNIPSANAFDTVFFVFLSLCAIFIATHALLFLIVVLVGRYRPKTTWAVRLRNMWWDFCFGNTLRLCLLAFLPILIFGFFQFKTGDSGLSIFFAVLAILLTLVPLILTVYLSFLRDRRPSSTAPDISALYTSYKWFHSAGVLYRPYRQTYHFFWFAPLILAMIVRAAFTALGPTSAWVQVIGNLVVEAVVFVSLVVCRPHKDKKGDWIVSFLSACRLVVAGLMVAFIPSIKVAAIPRTVIGFIMIILFGVPTVILFLGLIWNAGYGYLWRRRTRRIEDGLEVDRFVASDNSSRQAIRPVEIDEKSNQPDEGKNDKIDNSNVDSIPVSSNPISTTFPAESSHTALGRQKSIIEYSDVPNSPLNHERNRHSTAQDAYDEVARGGGVVHGPIMNRGLSNTSGVSGTSGETRYYTPGTYSGEEGEYFHE</sequence>
<dbReference type="AlphaFoldDB" id="A0A4Q1BRI9"/>
<feature type="region of interest" description="Disordered" evidence="7">
    <location>
        <begin position="634"/>
        <end position="685"/>
    </location>
</feature>
<dbReference type="GO" id="GO:0016020">
    <property type="term" value="C:membrane"/>
    <property type="evidence" value="ECO:0007669"/>
    <property type="project" value="UniProtKB-SubCell"/>
</dbReference>
<feature type="transmembrane region" description="Helical" evidence="8">
    <location>
        <begin position="426"/>
        <end position="449"/>
    </location>
</feature>
<dbReference type="GO" id="GO:0055085">
    <property type="term" value="P:transmembrane transport"/>
    <property type="evidence" value="ECO:0007669"/>
    <property type="project" value="TreeGrafter"/>
</dbReference>
<evidence type="ECO:0000256" key="2">
    <source>
        <dbReference type="ARBA" id="ARBA00010642"/>
    </source>
</evidence>
<proteinExistence type="inferred from homology"/>
<feature type="transmembrane region" description="Helical" evidence="8">
    <location>
        <begin position="397"/>
        <end position="420"/>
    </location>
</feature>
<dbReference type="FunCoup" id="A0A4Q1BRI9">
    <property type="interactions" value="17"/>
</dbReference>
<feature type="transmembrane region" description="Helical" evidence="8">
    <location>
        <begin position="515"/>
        <end position="534"/>
    </location>
</feature>
<feature type="signal peptide" evidence="9">
    <location>
        <begin position="1"/>
        <end position="22"/>
    </location>
</feature>
<feature type="transmembrane region" description="Helical" evidence="8">
    <location>
        <begin position="167"/>
        <end position="188"/>
    </location>
</feature>
<dbReference type="Proteomes" id="UP000289152">
    <property type="component" value="Unassembled WGS sequence"/>
</dbReference>
<evidence type="ECO:0000256" key="9">
    <source>
        <dbReference type="SAM" id="SignalP"/>
    </source>
</evidence>
<dbReference type="InParanoid" id="A0A4Q1BRI9"/>
<dbReference type="InterPro" id="IPR040241">
    <property type="entry name" value="TRP_Flc/Pkd2-like"/>
</dbReference>
<keyword evidence="12" id="KW-1185">Reference proteome</keyword>
<dbReference type="InterPro" id="IPR032800">
    <property type="entry name" value="TRP_N"/>
</dbReference>
<evidence type="ECO:0000256" key="7">
    <source>
        <dbReference type="SAM" id="MobiDB-lite"/>
    </source>
</evidence>
<feature type="chain" id="PRO_5020416220" description="ML-like domain-containing protein" evidence="9">
    <location>
        <begin position="23"/>
        <end position="763"/>
    </location>
</feature>
<evidence type="ECO:0000256" key="8">
    <source>
        <dbReference type="SAM" id="Phobius"/>
    </source>
</evidence>
<gene>
    <name evidence="11" type="ORF">M231_02182</name>
</gene>
<feature type="region of interest" description="Disordered" evidence="7">
    <location>
        <begin position="724"/>
        <end position="763"/>
    </location>
</feature>
<feature type="compositionally biased region" description="Polar residues" evidence="7">
    <location>
        <begin position="731"/>
        <end position="744"/>
    </location>
</feature>